<dbReference type="PANTHER" id="PTHR34853">
    <property type="match status" value="1"/>
</dbReference>
<dbReference type="SUPFAM" id="SSF53474">
    <property type="entry name" value="alpha/beta-Hydrolases"/>
    <property type="match status" value="1"/>
</dbReference>
<sequence>MFVKIRFLLSSLALVASLVLPPATAVAAPAGAPSPGTVTASAPFQHLLPANSSARVLTYSTTREDGSPVAATATLYEPTAAWTHGGPRPTIVFAPGTRGQGDQCAPSRSFLGVSSAWPGSVNFNYEYQFHQAAAAAGMRVIVPDYIGLGTPGAHTYVNNIEEAHAVIDAGRAALQASGAPADAPIAFAGYSQGGGAAAAAAEFAEAYGPDLNVRGTYAGAPPADLERVMHAVNGSAIAHVLGYAINGFAERDPQFRDAILANFNDRGKAFLRDAATSCIGESVATWGFTRTQTLTAHGESLEELSLKEPIIGETLRHQKLGQHTPNAPIYIANSPTDDLIPYGQARALAGAYCQAGATVNFVAEPGTALAPGAALGHAVPLMASVPKGLVYLFDLFTHKPAPNNCA</sequence>
<feature type="signal peptide" evidence="1">
    <location>
        <begin position="1"/>
        <end position="27"/>
    </location>
</feature>
<dbReference type="RefSeq" id="WP_070540294.1">
    <property type="nucleotide sequence ID" value="NZ_VHIR01000002.1"/>
</dbReference>
<dbReference type="PIRSF" id="PIRSF029171">
    <property type="entry name" value="Esterase_LipA"/>
    <property type="match status" value="1"/>
</dbReference>
<comment type="caution">
    <text evidence="2">The sequence shown here is derived from an EMBL/GenBank/DDBJ whole genome shotgun (WGS) entry which is preliminary data.</text>
</comment>
<protein>
    <submittedName>
        <fullName evidence="2">Lipase</fullName>
    </submittedName>
</protein>
<dbReference type="Gene3D" id="3.40.50.1820">
    <property type="entry name" value="alpha/beta hydrolase"/>
    <property type="match status" value="1"/>
</dbReference>
<dbReference type="InterPro" id="IPR029058">
    <property type="entry name" value="AB_hydrolase_fold"/>
</dbReference>
<proteinExistence type="predicted"/>
<organism evidence="2 3">
    <name type="scientific">Corynebacterium phoceense</name>
    <dbReference type="NCBI Taxonomy" id="1686286"/>
    <lineage>
        <taxon>Bacteria</taxon>
        <taxon>Bacillati</taxon>
        <taxon>Actinomycetota</taxon>
        <taxon>Actinomycetes</taxon>
        <taxon>Mycobacteriales</taxon>
        <taxon>Corynebacteriaceae</taxon>
        <taxon>Corynebacterium</taxon>
    </lineage>
</organism>
<dbReference type="InterPro" id="IPR005152">
    <property type="entry name" value="Lipase_secreted"/>
</dbReference>
<accession>A0A540RAK3</accession>
<evidence type="ECO:0000313" key="3">
    <source>
        <dbReference type="Proteomes" id="UP000318080"/>
    </source>
</evidence>
<name>A0A540RAK3_9CORY</name>
<reference evidence="2 3" key="1">
    <citation type="submission" date="2019-06" db="EMBL/GenBank/DDBJ databases">
        <title>Draft genome of C. phoceense Strain 272.</title>
        <authorList>
            <person name="Pacheco L.G.C."/>
            <person name="Barberis C.M."/>
            <person name="Almuzara M.N."/>
            <person name="Traglia G.M."/>
            <person name="Santos C.S."/>
            <person name="Rocha D.J.P.G."/>
            <person name="Aguiar E.R.G.R."/>
            <person name="Vay C.A."/>
        </authorList>
    </citation>
    <scope>NUCLEOTIDE SEQUENCE [LARGE SCALE GENOMIC DNA]</scope>
    <source>
        <strain evidence="2 3">272</strain>
    </source>
</reference>
<keyword evidence="3" id="KW-1185">Reference proteome</keyword>
<dbReference type="AlphaFoldDB" id="A0A540RAK3"/>
<keyword evidence="1" id="KW-0732">Signal</keyword>
<dbReference type="Proteomes" id="UP000318080">
    <property type="component" value="Unassembled WGS sequence"/>
</dbReference>
<gene>
    <name evidence="2" type="ORF">EJK80_02260</name>
</gene>
<dbReference type="GO" id="GO:0016042">
    <property type="term" value="P:lipid catabolic process"/>
    <property type="evidence" value="ECO:0007669"/>
    <property type="project" value="InterPro"/>
</dbReference>
<dbReference type="Gene3D" id="1.10.260.130">
    <property type="match status" value="1"/>
</dbReference>
<dbReference type="PANTHER" id="PTHR34853:SF1">
    <property type="entry name" value="LIPASE 5"/>
    <property type="match status" value="1"/>
</dbReference>
<feature type="chain" id="PRO_5021912899" evidence="1">
    <location>
        <begin position="28"/>
        <end position="406"/>
    </location>
</feature>
<dbReference type="GO" id="GO:0004806">
    <property type="term" value="F:triacylglycerol lipase activity"/>
    <property type="evidence" value="ECO:0007669"/>
    <property type="project" value="InterPro"/>
</dbReference>
<dbReference type="EMBL" id="VHIR01000002">
    <property type="protein sequence ID" value="TQE44424.1"/>
    <property type="molecule type" value="Genomic_DNA"/>
</dbReference>
<dbReference type="STRING" id="1686286.GCA_900092335_00403"/>
<evidence type="ECO:0000313" key="2">
    <source>
        <dbReference type="EMBL" id="TQE44424.1"/>
    </source>
</evidence>
<dbReference type="Pfam" id="PF03583">
    <property type="entry name" value="LIP"/>
    <property type="match status" value="1"/>
</dbReference>
<evidence type="ECO:0000256" key="1">
    <source>
        <dbReference type="SAM" id="SignalP"/>
    </source>
</evidence>